<feature type="compositionally biased region" description="Acidic residues" evidence="1">
    <location>
        <begin position="48"/>
        <end position="62"/>
    </location>
</feature>
<dbReference type="eggNOG" id="ENOG502SMXC">
    <property type="taxonomic scope" value="Eukaryota"/>
</dbReference>
<evidence type="ECO:0000256" key="1">
    <source>
        <dbReference type="SAM" id="MobiDB-lite"/>
    </source>
</evidence>
<gene>
    <name evidence="2" type="ORF">AURDEDRAFT_116698</name>
</gene>
<accession>J0DB37</accession>
<protein>
    <submittedName>
        <fullName evidence="2">Uncharacterized protein</fullName>
    </submittedName>
</protein>
<evidence type="ECO:0000313" key="2">
    <source>
        <dbReference type="EMBL" id="EJD37710.1"/>
    </source>
</evidence>
<feature type="compositionally biased region" description="Basic and acidic residues" evidence="1">
    <location>
        <begin position="63"/>
        <end position="81"/>
    </location>
</feature>
<dbReference type="EMBL" id="JH687836">
    <property type="protein sequence ID" value="EJD37710.1"/>
    <property type="molecule type" value="Genomic_DNA"/>
</dbReference>
<reference evidence="3" key="1">
    <citation type="journal article" date="2012" name="Science">
        <title>The Paleozoic origin of enzymatic lignin decomposition reconstructed from 31 fungal genomes.</title>
        <authorList>
            <person name="Floudas D."/>
            <person name="Binder M."/>
            <person name="Riley R."/>
            <person name="Barry K."/>
            <person name="Blanchette R.A."/>
            <person name="Henrissat B."/>
            <person name="Martinez A.T."/>
            <person name="Otillar R."/>
            <person name="Spatafora J.W."/>
            <person name="Yadav J.S."/>
            <person name="Aerts A."/>
            <person name="Benoit I."/>
            <person name="Boyd A."/>
            <person name="Carlson A."/>
            <person name="Copeland A."/>
            <person name="Coutinho P.M."/>
            <person name="de Vries R.P."/>
            <person name="Ferreira P."/>
            <person name="Findley K."/>
            <person name="Foster B."/>
            <person name="Gaskell J."/>
            <person name="Glotzer D."/>
            <person name="Gorecki P."/>
            <person name="Heitman J."/>
            <person name="Hesse C."/>
            <person name="Hori C."/>
            <person name="Igarashi K."/>
            <person name="Jurgens J.A."/>
            <person name="Kallen N."/>
            <person name="Kersten P."/>
            <person name="Kohler A."/>
            <person name="Kuees U."/>
            <person name="Kumar T.K.A."/>
            <person name="Kuo A."/>
            <person name="LaButti K."/>
            <person name="Larrondo L.F."/>
            <person name="Lindquist E."/>
            <person name="Ling A."/>
            <person name="Lombard V."/>
            <person name="Lucas S."/>
            <person name="Lundell T."/>
            <person name="Martin R."/>
            <person name="McLaughlin D.J."/>
            <person name="Morgenstern I."/>
            <person name="Morin E."/>
            <person name="Murat C."/>
            <person name="Nagy L.G."/>
            <person name="Nolan M."/>
            <person name="Ohm R.A."/>
            <person name="Patyshakuliyeva A."/>
            <person name="Rokas A."/>
            <person name="Ruiz-Duenas F.J."/>
            <person name="Sabat G."/>
            <person name="Salamov A."/>
            <person name="Samejima M."/>
            <person name="Schmutz J."/>
            <person name="Slot J.C."/>
            <person name="St John F."/>
            <person name="Stenlid J."/>
            <person name="Sun H."/>
            <person name="Sun S."/>
            <person name="Syed K."/>
            <person name="Tsang A."/>
            <person name="Wiebenga A."/>
            <person name="Young D."/>
            <person name="Pisabarro A."/>
            <person name="Eastwood D.C."/>
            <person name="Martin F."/>
            <person name="Cullen D."/>
            <person name="Grigoriev I.V."/>
            <person name="Hibbett D.S."/>
        </authorList>
    </citation>
    <scope>NUCLEOTIDE SEQUENCE [LARGE SCALE GENOMIC DNA]</scope>
    <source>
        <strain evidence="3">TFB10046</strain>
    </source>
</reference>
<dbReference type="OrthoDB" id="3251353at2759"/>
<feature type="region of interest" description="Disordered" evidence="1">
    <location>
        <begin position="1"/>
        <end position="136"/>
    </location>
</feature>
<feature type="compositionally biased region" description="Polar residues" evidence="1">
    <location>
        <begin position="1"/>
        <end position="16"/>
    </location>
</feature>
<sequence>MTSLPLRASTPSTPLSGSYPGTGFRRRTLGRAASPPTWAWYEQIPLPGDDDDSSGSSSEDDDVHNGDSHSDNDDHDHAHDDDGFEMDFEGIPPPVAMTVTDVMDAMEVDESPSAPSAHVPPECPEGGAAADDDGGDKANAEAIARKIAKGKERAVEPPSVVAAQEQRKRERERKTRRKRHSEPAYRPILTIHRSQGFVWNQDLFVPSYIKDRYVTSTSPPGESCISLNSSSTPNPYDAVEVVEIRVTGQELNDVIP</sequence>
<feature type="region of interest" description="Disordered" evidence="1">
    <location>
        <begin position="150"/>
        <end position="182"/>
    </location>
</feature>
<dbReference type="KEGG" id="adl:AURDEDRAFT_116698"/>
<dbReference type="AlphaFoldDB" id="J0DB37"/>
<dbReference type="OMA" id="MMDYEVE"/>
<dbReference type="Proteomes" id="UP000006514">
    <property type="component" value="Unassembled WGS sequence"/>
</dbReference>
<evidence type="ECO:0000313" key="3">
    <source>
        <dbReference type="Proteomes" id="UP000006514"/>
    </source>
</evidence>
<organism evidence="2 3">
    <name type="scientific">Auricularia subglabra (strain TFB-10046 / SS5)</name>
    <name type="common">White-rot fungus</name>
    <name type="synonym">Auricularia delicata (strain TFB10046)</name>
    <dbReference type="NCBI Taxonomy" id="717982"/>
    <lineage>
        <taxon>Eukaryota</taxon>
        <taxon>Fungi</taxon>
        <taxon>Dikarya</taxon>
        <taxon>Basidiomycota</taxon>
        <taxon>Agaricomycotina</taxon>
        <taxon>Agaricomycetes</taxon>
        <taxon>Auriculariales</taxon>
        <taxon>Auriculariaceae</taxon>
        <taxon>Auricularia</taxon>
    </lineage>
</organism>
<name>J0DB37_AURST</name>
<dbReference type="InParanoid" id="J0DB37"/>
<keyword evidence="3" id="KW-1185">Reference proteome</keyword>
<proteinExistence type="predicted"/>